<sequence>MLKTIKSLAFILLAAVLPAQAEENKIGDTFAVVWEYTTDDVDLIRKSLSTQSGELLKLWEQGTVENAYLAEEQDFENGTDILNIVFFIKANSKAGAEKILNEFTFVKKGIAKYELYPVGLLWLKTFEDAAKN</sequence>
<name>A0ABY4WUJ7_9GAMM</name>
<organism evidence="2 3">
    <name type="scientific">Grimontia kaedaensis</name>
    <dbReference type="NCBI Taxonomy" id="2872157"/>
    <lineage>
        <taxon>Bacteria</taxon>
        <taxon>Pseudomonadati</taxon>
        <taxon>Pseudomonadota</taxon>
        <taxon>Gammaproteobacteria</taxon>
        <taxon>Vibrionales</taxon>
        <taxon>Vibrionaceae</taxon>
        <taxon>Grimontia</taxon>
    </lineage>
</organism>
<evidence type="ECO:0000313" key="2">
    <source>
        <dbReference type="EMBL" id="USH02269.1"/>
    </source>
</evidence>
<accession>A0ABY4WUJ7</accession>
<feature type="chain" id="PRO_5046840063" evidence="1">
    <location>
        <begin position="22"/>
        <end position="132"/>
    </location>
</feature>
<evidence type="ECO:0000313" key="3">
    <source>
        <dbReference type="Proteomes" id="UP001056255"/>
    </source>
</evidence>
<evidence type="ECO:0000256" key="1">
    <source>
        <dbReference type="SAM" id="SignalP"/>
    </source>
</evidence>
<dbReference type="RefSeq" id="WP_251876771.1">
    <property type="nucleotide sequence ID" value="NZ_CP082275.1"/>
</dbReference>
<keyword evidence="3" id="KW-1185">Reference proteome</keyword>
<protein>
    <submittedName>
        <fullName evidence="2">Uncharacterized protein</fullName>
    </submittedName>
</protein>
<dbReference type="Proteomes" id="UP001056255">
    <property type="component" value="Chromosome I"/>
</dbReference>
<gene>
    <name evidence="2" type="ORF">K6Q96_15645</name>
</gene>
<reference evidence="2" key="1">
    <citation type="submission" date="2021-08" db="EMBL/GenBank/DDBJ databases">
        <authorList>
            <person name="Sakaguchi M."/>
            <person name="Kikuchi T."/>
            <person name="Urbanczyk H."/>
        </authorList>
    </citation>
    <scope>NUCLEOTIDE SEQUENCE</scope>
    <source>
        <strain evidence="2">020920N</strain>
    </source>
</reference>
<dbReference type="EMBL" id="CP082275">
    <property type="protein sequence ID" value="USH02269.1"/>
    <property type="molecule type" value="Genomic_DNA"/>
</dbReference>
<keyword evidence="1" id="KW-0732">Signal</keyword>
<proteinExistence type="predicted"/>
<feature type="signal peptide" evidence="1">
    <location>
        <begin position="1"/>
        <end position="21"/>
    </location>
</feature>